<dbReference type="GO" id="GO:0043139">
    <property type="term" value="F:5'-3' DNA helicase activity"/>
    <property type="evidence" value="ECO:0007669"/>
    <property type="project" value="TreeGrafter"/>
</dbReference>
<evidence type="ECO:0000259" key="7">
    <source>
        <dbReference type="SMART" id="SM00487"/>
    </source>
</evidence>
<keyword evidence="6" id="KW-0175">Coiled coil</keyword>
<sequence>MKKYIEKLIKLVQLERNEEIRKMEWEIKNLSGFEREKKGRAILNLKPKVIGEELGLYLIKFGRSKIIETEINVGDEVLINKNEGKVRDDFKGVVVEKGSRFIVVSLDKLLPKSFKEVRIDLYASDVTYKRQIDNLKNLSENGKKVLLYILKDVKFDDIKKIDFKPFDENLNYSQKLSISKALSSKNFFLIHGPFGTGKTRTLVEYILQEVRKGKKVLVSADSNMAVDNLVERLSEKVSHVRIGHPSRVSKKLLSSTLLFKIQKHERYKELNKLKEKFSNLTEEREKFQKPIQKWRRGLSDEQILKLSKEGKTTRGIPLKMINTMAEWITLNNKIEKIKEEMEKFEEEISKDIIENSSVVFSTNSSSYSEILKGVEFDIVVIDEAAQTTIPSVLIPLSKGKKFVLAGDHKQLPPTIISEKAKELSITLFEILVDKYPHTKELLNIQYRMNEKIMEFPNKEFYNGKLKSGVGNITLKDLGFEGNDKITKPENTIIFIDTKNRKDKTEGQKKDSNSYFNELEANIVKDIVKRFLKLGLNREFIGVITPYDDQVDLIKSFNLGVEVNTVDGFQGREKEVIIISFVRSNQRKELGFLTDLRRLNVSLTRAKRKLICIGDSSTLVNHQTYKKFIEFVKNKGILLDFTI</sequence>
<comment type="caution">
    <text evidence="8">The sequence shown here is derived from an EMBL/GenBank/DDBJ whole genome shotgun (WGS) entry which is preliminary data.</text>
</comment>
<evidence type="ECO:0000256" key="5">
    <source>
        <dbReference type="ARBA" id="ARBA00022840"/>
    </source>
</evidence>
<dbReference type="FunFam" id="3.40.50.300:FF:000326">
    <property type="entry name" value="P-loop containing nucleoside triphosphate hydrolase"/>
    <property type="match status" value="1"/>
</dbReference>
<dbReference type="CDD" id="cd18808">
    <property type="entry name" value="SF1_C_Upf1"/>
    <property type="match status" value="1"/>
</dbReference>
<keyword evidence="4 8" id="KW-0347">Helicase</keyword>
<feature type="coiled-coil region" evidence="6">
    <location>
        <begin position="327"/>
        <end position="354"/>
    </location>
</feature>
<evidence type="ECO:0000256" key="1">
    <source>
        <dbReference type="ARBA" id="ARBA00007913"/>
    </source>
</evidence>
<reference evidence="8 9" key="1">
    <citation type="submission" date="2020-08" db="EMBL/GenBank/DDBJ databases">
        <title>Genomic Encyclopedia of Type Strains, Phase IV (KMG-IV): sequencing the most valuable type-strain genomes for metagenomic binning, comparative biology and taxonomic classification.</title>
        <authorList>
            <person name="Goeker M."/>
        </authorList>
    </citation>
    <scope>NUCLEOTIDE SEQUENCE [LARGE SCALE GENOMIC DNA]</scope>
    <source>
        <strain evidence="8 9">DSM 13481</strain>
    </source>
</reference>
<evidence type="ECO:0000256" key="4">
    <source>
        <dbReference type="ARBA" id="ARBA00022806"/>
    </source>
</evidence>
<dbReference type="Pfam" id="PF13086">
    <property type="entry name" value="AAA_11"/>
    <property type="match status" value="1"/>
</dbReference>
<dbReference type="SMART" id="SM00487">
    <property type="entry name" value="DEXDc"/>
    <property type="match status" value="1"/>
</dbReference>
<dbReference type="InterPro" id="IPR014001">
    <property type="entry name" value="Helicase_ATP-bd"/>
</dbReference>
<dbReference type="AlphaFoldDB" id="A0A841GFZ1"/>
<dbReference type="InterPro" id="IPR050534">
    <property type="entry name" value="Coronavir_polyprotein_1ab"/>
</dbReference>
<evidence type="ECO:0000256" key="6">
    <source>
        <dbReference type="SAM" id="Coils"/>
    </source>
</evidence>
<dbReference type="PANTHER" id="PTHR43788:SF8">
    <property type="entry name" value="DNA-BINDING PROTEIN SMUBP-2"/>
    <property type="match status" value="1"/>
</dbReference>
<dbReference type="RefSeq" id="WP_184619210.1">
    <property type="nucleotide sequence ID" value="NZ_JACHEX010000002.1"/>
</dbReference>
<name>A0A841GFZ1_9BACT</name>
<dbReference type="Gene3D" id="3.40.50.300">
    <property type="entry name" value="P-loop containing nucleotide triphosphate hydrolases"/>
    <property type="match status" value="2"/>
</dbReference>
<dbReference type="Proteomes" id="UP000555828">
    <property type="component" value="Unassembled WGS sequence"/>
</dbReference>
<dbReference type="InterPro" id="IPR047187">
    <property type="entry name" value="SF1_C_Upf1"/>
</dbReference>
<dbReference type="PANTHER" id="PTHR43788">
    <property type="entry name" value="DNA2/NAM7 HELICASE FAMILY MEMBER"/>
    <property type="match status" value="1"/>
</dbReference>
<comment type="similarity">
    <text evidence="1">Belongs to the DNA2/NAM7 helicase family.</text>
</comment>
<protein>
    <submittedName>
        <fullName evidence="8">Putative DNA helicase</fullName>
    </submittedName>
</protein>
<keyword evidence="3" id="KW-0378">Hydrolase</keyword>
<evidence type="ECO:0000313" key="9">
    <source>
        <dbReference type="Proteomes" id="UP000555828"/>
    </source>
</evidence>
<organism evidence="8 9">
    <name type="scientific">Thermosipho japonicus</name>
    <dbReference type="NCBI Taxonomy" id="90323"/>
    <lineage>
        <taxon>Bacteria</taxon>
        <taxon>Thermotogati</taxon>
        <taxon>Thermotogota</taxon>
        <taxon>Thermotogae</taxon>
        <taxon>Thermotogales</taxon>
        <taxon>Fervidobacteriaceae</taxon>
        <taxon>Thermosipho</taxon>
    </lineage>
</organism>
<dbReference type="GO" id="GO:0016787">
    <property type="term" value="F:hydrolase activity"/>
    <property type="evidence" value="ECO:0007669"/>
    <property type="project" value="UniProtKB-KW"/>
</dbReference>
<dbReference type="InterPro" id="IPR004483">
    <property type="entry name" value="SMUBP-2/Hcs1-like"/>
</dbReference>
<keyword evidence="5" id="KW-0067">ATP-binding</keyword>
<keyword evidence="9" id="KW-1185">Reference proteome</keyword>
<dbReference type="Pfam" id="PF13087">
    <property type="entry name" value="AAA_12"/>
    <property type="match status" value="1"/>
</dbReference>
<keyword evidence="2" id="KW-0547">Nucleotide-binding</keyword>
<dbReference type="EMBL" id="JACHEX010000002">
    <property type="protein sequence ID" value="MBB6062546.1"/>
    <property type="molecule type" value="Genomic_DNA"/>
</dbReference>
<accession>A0A841GFZ1</accession>
<dbReference type="GO" id="GO:0005524">
    <property type="term" value="F:ATP binding"/>
    <property type="evidence" value="ECO:0007669"/>
    <property type="project" value="UniProtKB-KW"/>
</dbReference>
<dbReference type="GO" id="GO:0003677">
    <property type="term" value="F:DNA binding"/>
    <property type="evidence" value="ECO:0007669"/>
    <property type="project" value="InterPro"/>
</dbReference>
<dbReference type="Gene3D" id="2.40.30.270">
    <property type="match status" value="1"/>
</dbReference>
<evidence type="ECO:0000313" key="8">
    <source>
        <dbReference type="EMBL" id="MBB6062546.1"/>
    </source>
</evidence>
<evidence type="ECO:0000256" key="3">
    <source>
        <dbReference type="ARBA" id="ARBA00022801"/>
    </source>
</evidence>
<dbReference type="InterPro" id="IPR041679">
    <property type="entry name" value="DNA2/NAM7-like_C"/>
</dbReference>
<feature type="domain" description="Helicase ATP-binding" evidence="7">
    <location>
        <begin position="166"/>
        <end position="445"/>
    </location>
</feature>
<proteinExistence type="inferred from homology"/>
<dbReference type="SUPFAM" id="SSF52540">
    <property type="entry name" value="P-loop containing nucleoside triphosphate hydrolases"/>
    <property type="match status" value="1"/>
</dbReference>
<dbReference type="FunFam" id="2.40.30.270:FF:000007">
    <property type="entry name" value="DNA helicase, putative"/>
    <property type="match status" value="1"/>
</dbReference>
<dbReference type="NCBIfam" id="TIGR00376">
    <property type="entry name" value="IGHMBP2 family helicase"/>
    <property type="match status" value="1"/>
</dbReference>
<gene>
    <name evidence="8" type="ORF">HNP65_000984</name>
</gene>
<dbReference type="GO" id="GO:0005694">
    <property type="term" value="C:chromosome"/>
    <property type="evidence" value="ECO:0007669"/>
    <property type="project" value="UniProtKB-ARBA"/>
</dbReference>
<dbReference type="InterPro" id="IPR041677">
    <property type="entry name" value="DNA2/NAM7_AAA_11"/>
</dbReference>
<dbReference type="InterPro" id="IPR027417">
    <property type="entry name" value="P-loop_NTPase"/>
</dbReference>
<evidence type="ECO:0000256" key="2">
    <source>
        <dbReference type="ARBA" id="ARBA00022741"/>
    </source>
</evidence>